<reference evidence="3" key="1">
    <citation type="journal article" date="2020" name="mSystems">
        <title>Genome- and Community-Level Interaction Insights into Carbon Utilization and Element Cycling Functions of Hydrothermarchaeota in Hydrothermal Sediment.</title>
        <authorList>
            <person name="Zhou Z."/>
            <person name="Liu Y."/>
            <person name="Xu W."/>
            <person name="Pan J."/>
            <person name="Luo Z.H."/>
            <person name="Li M."/>
        </authorList>
    </citation>
    <scope>NUCLEOTIDE SEQUENCE [LARGE SCALE GENOMIC DNA]</scope>
    <source>
        <strain evidence="3">SpSt-381</strain>
    </source>
</reference>
<dbReference type="Pfam" id="PF00581">
    <property type="entry name" value="Rhodanese"/>
    <property type="match status" value="1"/>
</dbReference>
<dbReference type="InterPro" id="IPR036873">
    <property type="entry name" value="Rhodanese-like_dom_sf"/>
</dbReference>
<accession>A0A832I2A9</accession>
<gene>
    <name evidence="3" type="ORF">ENR23_06970</name>
</gene>
<dbReference type="SUPFAM" id="SSF52821">
    <property type="entry name" value="Rhodanese/Cell cycle control phosphatase"/>
    <property type="match status" value="1"/>
</dbReference>
<dbReference type="InterPro" id="IPR041698">
    <property type="entry name" value="Methyltransf_25"/>
</dbReference>
<dbReference type="GO" id="GO:0032259">
    <property type="term" value="P:methylation"/>
    <property type="evidence" value="ECO:0007669"/>
    <property type="project" value="UniProtKB-KW"/>
</dbReference>
<feature type="compositionally biased region" description="Low complexity" evidence="1">
    <location>
        <begin position="19"/>
        <end position="28"/>
    </location>
</feature>
<protein>
    <submittedName>
        <fullName evidence="3">Methyltransferase domain-containing protein</fullName>
    </submittedName>
</protein>
<sequence length="304" mass="31877">MRAACCAPDAPATSHDQRPPGAAAPVRPLAPAEAAAAVPGRAVLDVREADAFAAGHLAGAGHVPAAELAARRTELPPREAPLLVVAADAAAARAAAAAVAALGYRDVAWLDGAPDALPGGLADHGPPARLWRPAPLLEEMIGSLPPGRALDVAAGQGRDAVFLALHGFEVEAWDRAPEALEAARVLAARHGVRVTTVACDLEREPERLPAGRFAVVTCFRFLHRPLFPYIERALAPGGVLLYETFRAGQERYGRPVRRQFLLAADELAAAFPGLEVVRYAELEPAGGPVTARLVARRPSRATPR</sequence>
<dbReference type="InterPro" id="IPR029063">
    <property type="entry name" value="SAM-dependent_MTases_sf"/>
</dbReference>
<keyword evidence="3" id="KW-0808">Transferase</keyword>
<name>A0A832I2A9_UNCEI</name>
<dbReference type="CDD" id="cd02440">
    <property type="entry name" value="AdoMet_MTases"/>
    <property type="match status" value="1"/>
</dbReference>
<dbReference type="Pfam" id="PF13649">
    <property type="entry name" value="Methyltransf_25"/>
    <property type="match status" value="1"/>
</dbReference>
<feature type="region of interest" description="Disordered" evidence="1">
    <location>
        <begin position="1"/>
        <end position="28"/>
    </location>
</feature>
<evidence type="ECO:0000259" key="2">
    <source>
        <dbReference type="PROSITE" id="PS50206"/>
    </source>
</evidence>
<dbReference type="Gene3D" id="3.40.50.150">
    <property type="entry name" value="Vaccinia Virus protein VP39"/>
    <property type="match status" value="1"/>
</dbReference>
<comment type="caution">
    <text evidence="3">The sequence shown here is derived from an EMBL/GenBank/DDBJ whole genome shotgun (WGS) entry which is preliminary data.</text>
</comment>
<dbReference type="AlphaFoldDB" id="A0A832I2A9"/>
<dbReference type="InterPro" id="IPR001763">
    <property type="entry name" value="Rhodanese-like_dom"/>
</dbReference>
<evidence type="ECO:0000256" key="1">
    <source>
        <dbReference type="SAM" id="MobiDB-lite"/>
    </source>
</evidence>
<dbReference type="EMBL" id="DSQF01000012">
    <property type="protein sequence ID" value="HGZ43153.1"/>
    <property type="molecule type" value="Genomic_DNA"/>
</dbReference>
<proteinExistence type="predicted"/>
<dbReference type="GO" id="GO:0008168">
    <property type="term" value="F:methyltransferase activity"/>
    <property type="evidence" value="ECO:0007669"/>
    <property type="project" value="UniProtKB-KW"/>
</dbReference>
<keyword evidence="3" id="KW-0489">Methyltransferase</keyword>
<dbReference type="SUPFAM" id="SSF53335">
    <property type="entry name" value="S-adenosyl-L-methionine-dependent methyltransferases"/>
    <property type="match status" value="1"/>
</dbReference>
<organism evidence="3">
    <name type="scientific">Eiseniibacteriota bacterium</name>
    <dbReference type="NCBI Taxonomy" id="2212470"/>
    <lineage>
        <taxon>Bacteria</taxon>
        <taxon>Candidatus Eiseniibacteriota</taxon>
    </lineage>
</organism>
<evidence type="ECO:0000313" key="3">
    <source>
        <dbReference type="EMBL" id="HGZ43153.1"/>
    </source>
</evidence>
<dbReference type="PROSITE" id="PS50206">
    <property type="entry name" value="RHODANESE_3"/>
    <property type="match status" value="1"/>
</dbReference>
<dbReference type="Gene3D" id="3.40.250.10">
    <property type="entry name" value="Rhodanese-like domain"/>
    <property type="match status" value="1"/>
</dbReference>
<feature type="domain" description="Rhodanese" evidence="2">
    <location>
        <begin position="37"/>
        <end position="123"/>
    </location>
</feature>